<protein>
    <submittedName>
        <fullName evidence="1">Uncharacterized protein</fullName>
    </submittedName>
</protein>
<organism evidence="1 2">
    <name type="scientific">Vitis vinifera</name>
    <name type="common">Grape</name>
    <dbReference type="NCBI Taxonomy" id="29760"/>
    <lineage>
        <taxon>Eukaryota</taxon>
        <taxon>Viridiplantae</taxon>
        <taxon>Streptophyta</taxon>
        <taxon>Embryophyta</taxon>
        <taxon>Tracheophyta</taxon>
        <taxon>Spermatophyta</taxon>
        <taxon>Magnoliopsida</taxon>
        <taxon>eudicotyledons</taxon>
        <taxon>Gunneridae</taxon>
        <taxon>Pentapetalae</taxon>
        <taxon>rosids</taxon>
        <taxon>Vitales</taxon>
        <taxon>Vitaceae</taxon>
        <taxon>Viteae</taxon>
        <taxon>Vitis</taxon>
    </lineage>
</organism>
<reference evidence="1 2" key="1">
    <citation type="journal article" date="2018" name="PLoS Genet.">
        <title>Population sequencing reveals clonal diversity and ancestral inbreeding in the grapevine cultivar Chardonnay.</title>
        <authorList>
            <person name="Roach M.J."/>
            <person name="Johnson D.L."/>
            <person name="Bohlmann J."/>
            <person name="van Vuuren H.J."/>
            <person name="Jones S.J."/>
            <person name="Pretorius I.S."/>
            <person name="Schmidt S.A."/>
            <person name="Borneman A.R."/>
        </authorList>
    </citation>
    <scope>NUCLEOTIDE SEQUENCE [LARGE SCALE GENOMIC DNA]</scope>
    <source>
        <strain evidence="2">cv. Chardonnay</strain>
        <tissue evidence="1">Leaf</tissue>
    </source>
</reference>
<comment type="caution">
    <text evidence="1">The sequence shown here is derived from an EMBL/GenBank/DDBJ whole genome shotgun (WGS) entry which is preliminary data.</text>
</comment>
<dbReference type="AlphaFoldDB" id="A0A438C6Z5"/>
<dbReference type="Proteomes" id="UP000288805">
    <property type="component" value="Unassembled WGS sequence"/>
</dbReference>
<dbReference type="EMBL" id="QGNW01002504">
    <property type="protein sequence ID" value="RVW19025.1"/>
    <property type="molecule type" value="Genomic_DNA"/>
</dbReference>
<accession>A0A438C6Z5</accession>
<evidence type="ECO:0000313" key="2">
    <source>
        <dbReference type="Proteomes" id="UP000288805"/>
    </source>
</evidence>
<gene>
    <name evidence="1" type="ORF">CK203_095047</name>
</gene>
<evidence type="ECO:0000313" key="1">
    <source>
        <dbReference type="EMBL" id="RVW19025.1"/>
    </source>
</evidence>
<proteinExistence type="predicted"/>
<name>A0A438C6Z5_VITVI</name>
<sequence>MLMSLPSKVCLHQLKLLSHHQGFNPSIPRVPTFHKLNNFSQFHHHHRHLRFCSINGHAGVRLLTCQMVMTTLPTMKTQVQRAKMVKENCTHQKSTSYLPYNAISLSYSCLTFQSSKETEEIWNFWNIILWTPEYCILSYNVSLGMVSK</sequence>